<reference evidence="1 2" key="2">
    <citation type="submission" date="2018-11" db="EMBL/GenBank/DDBJ databases">
        <authorList>
            <consortium name="Pathogen Informatics"/>
        </authorList>
    </citation>
    <scope>NUCLEOTIDE SEQUENCE [LARGE SCALE GENOMIC DNA]</scope>
</reference>
<organism evidence="3">
    <name type="scientific">Soboliphyme baturini</name>
    <dbReference type="NCBI Taxonomy" id="241478"/>
    <lineage>
        <taxon>Eukaryota</taxon>
        <taxon>Metazoa</taxon>
        <taxon>Ecdysozoa</taxon>
        <taxon>Nematoda</taxon>
        <taxon>Enoplea</taxon>
        <taxon>Dorylaimia</taxon>
        <taxon>Dioctophymatida</taxon>
        <taxon>Dioctophymatoidea</taxon>
        <taxon>Soboliphymatidae</taxon>
        <taxon>Soboliphyme</taxon>
    </lineage>
</organism>
<keyword evidence="2" id="KW-1185">Reference proteome</keyword>
<protein>
    <submittedName>
        <fullName evidence="1 3">Uncharacterized protein</fullName>
    </submittedName>
</protein>
<dbReference type="OrthoDB" id="5864900at2759"/>
<dbReference type="EMBL" id="UZAM01013295">
    <property type="protein sequence ID" value="VDP26872.1"/>
    <property type="molecule type" value="Genomic_DNA"/>
</dbReference>
<dbReference type="Proteomes" id="UP000270296">
    <property type="component" value="Unassembled WGS sequence"/>
</dbReference>
<evidence type="ECO:0000313" key="1">
    <source>
        <dbReference type="EMBL" id="VDP26872.1"/>
    </source>
</evidence>
<evidence type="ECO:0000313" key="3">
    <source>
        <dbReference type="WBParaSite" id="SBAD_0001022901-mRNA-1"/>
    </source>
</evidence>
<proteinExistence type="predicted"/>
<name>A0A183J1Y0_9BILA</name>
<gene>
    <name evidence="1" type="ORF">SBAD_LOCUS9878</name>
</gene>
<accession>A0A183J1Y0</accession>
<dbReference type="AlphaFoldDB" id="A0A183J1Y0"/>
<dbReference type="WBParaSite" id="SBAD_0001022901-mRNA-1">
    <property type="protein sequence ID" value="SBAD_0001022901-mRNA-1"/>
    <property type="gene ID" value="SBAD_0001022901"/>
</dbReference>
<reference evidence="3" key="1">
    <citation type="submission" date="2016-06" db="UniProtKB">
        <authorList>
            <consortium name="WormBaseParasite"/>
        </authorList>
    </citation>
    <scope>IDENTIFICATION</scope>
</reference>
<evidence type="ECO:0000313" key="2">
    <source>
        <dbReference type="Proteomes" id="UP000270296"/>
    </source>
</evidence>
<sequence>MNVPGSNDSLPILILRCRQPSAIIACQRRLHEDDADSEAYSRKLEHIHTQWEKTRVDEAARYQLDIAGLSSTKRRGFGIPNFCWWKLFYSDVGVTMLRPVLVFW</sequence>